<evidence type="ECO:0000256" key="5">
    <source>
        <dbReference type="ARBA" id="ARBA00023136"/>
    </source>
</evidence>
<gene>
    <name evidence="7" type="ORF">ACFOUR_08100</name>
</gene>
<keyword evidence="2" id="KW-1003">Cell membrane</keyword>
<evidence type="ECO:0000256" key="3">
    <source>
        <dbReference type="ARBA" id="ARBA00022692"/>
    </source>
</evidence>
<dbReference type="InterPro" id="IPR051907">
    <property type="entry name" value="DoxX-like_oxidoreductase"/>
</dbReference>
<evidence type="ECO:0000256" key="1">
    <source>
        <dbReference type="ARBA" id="ARBA00004651"/>
    </source>
</evidence>
<evidence type="ECO:0000256" key="6">
    <source>
        <dbReference type="SAM" id="Phobius"/>
    </source>
</evidence>
<organism evidence="7 8">
    <name type="scientific">Halovivax cerinus</name>
    <dbReference type="NCBI Taxonomy" id="1487865"/>
    <lineage>
        <taxon>Archaea</taxon>
        <taxon>Methanobacteriati</taxon>
        <taxon>Methanobacteriota</taxon>
        <taxon>Stenosarchaea group</taxon>
        <taxon>Halobacteria</taxon>
        <taxon>Halobacteriales</taxon>
        <taxon>Natrialbaceae</taxon>
        <taxon>Halovivax</taxon>
    </lineage>
</organism>
<feature type="transmembrane region" description="Helical" evidence="6">
    <location>
        <begin position="93"/>
        <end position="120"/>
    </location>
</feature>
<reference evidence="7 8" key="1">
    <citation type="journal article" date="2019" name="Int. J. Syst. Evol. Microbiol.">
        <title>The Global Catalogue of Microorganisms (GCM) 10K type strain sequencing project: providing services to taxonomists for standard genome sequencing and annotation.</title>
        <authorList>
            <consortium name="The Broad Institute Genomics Platform"/>
            <consortium name="The Broad Institute Genome Sequencing Center for Infectious Disease"/>
            <person name="Wu L."/>
            <person name="Ma J."/>
        </authorList>
    </citation>
    <scope>NUCLEOTIDE SEQUENCE [LARGE SCALE GENOMIC DNA]</scope>
    <source>
        <strain evidence="7 8">IBRC-M 10256</strain>
    </source>
</reference>
<proteinExistence type="predicted"/>
<keyword evidence="5 6" id="KW-0472">Membrane</keyword>
<evidence type="ECO:0000313" key="7">
    <source>
        <dbReference type="EMBL" id="MFC3958329.1"/>
    </source>
</evidence>
<evidence type="ECO:0000313" key="8">
    <source>
        <dbReference type="Proteomes" id="UP001595846"/>
    </source>
</evidence>
<keyword evidence="4 6" id="KW-1133">Transmembrane helix</keyword>
<keyword evidence="8" id="KW-1185">Reference proteome</keyword>
<name>A0ABD5NMJ2_9EURY</name>
<dbReference type="Pfam" id="PF07681">
    <property type="entry name" value="DoxX"/>
    <property type="match status" value="1"/>
</dbReference>
<dbReference type="PANTHER" id="PTHR33452:SF1">
    <property type="entry name" value="INNER MEMBRANE PROTEIN YPHA-RELATED"/>
    <property type="match status" value="1"/>
</dbReference>
<dbReference type="RefSeq" id="WP_256531325.1">
    <property type="nucleotide sequence ID" value="NZ_CP101824.1"/>
</dbReference>
<dbReference type="GO" id="GO:0005886">
    <property type="term" value="C:plasma membrane"/>
    <property type="evidence" value="ECO:0007669"/>
    <property type="project" value="UniProtKB-SubCell"/>
</dbReference>
<comment type="caution">
    <text evidence="7">The sequence shown here is derived from an EMBL/GenBank/DDBJ whole genome shotgun (WGS) entry which is preliminary data.</text>
</comment>
<evidence type="ECO:0000256" key="4">
    <source>
        <dbReference type="ARBA" id="ARBA00022989"/>
    </source>
</evidence>
<keyword evidence="3 6" id="KW-0812">Transmembrane</keyword>
<evidence type="ECO:0000256" key="2">
    <source>
        <dbReference type="ARBA" id="ARBA00022475"/>
    </source>
</evidence>
<protein>
    <submittedName>
        <fullName evidence="7">DoxX family protein</fullName>
    </submittedName>
</protein>
<comment type="subcellular location">
    <subcellularLocation>
        <location evidence="1">Cell membrane</location>
        <topology evidence="1">Multi-pass membrane protein</topology>
    </subcellularLocation>
</comment>
<dbReference type="PANTHER" id="PTHR33452">
    <property type="entry name" value="OXIDOREDUCTASE CATD-RELATED"/>
    <property type="match status" value="1"/>
</dbReference>
<dbReference type="EMBL" id="JBHSAQ010000003">
    <property type="protein sequence ID" value="MFC3958329.1"/>
    <property type="molecule type" value="Genomic_DNA"/>
</dbReference>
<sequence>MYDKTTRIESSVGGFTAVCELHGHATWFILALRLLMGATFVEAGLSKVFAGDFTARGYLAGREAGPAADLFVSASQVDWFVAFVDVAVPWGELFVGLGLLVGALTRLAAFWGTIMTLLYYLGNWDAGHGYATSDLLYALVFLSLAAFGAGRIAGLDRYVERYRVDGRPLVERYPRVRYLLG</sequence>
<dbReference type="InterPro" id="IPR032808">
    <property type="entry name" value="DoxX"/>
</dbReference>
<dbReference type="AlphaFoldDB" id="A0ABD5NMJ2"/>
<feature type="transmembrane region" description="Helical" evidence="6">
    <location>
        <begin position="135"/>
        <end position="153"/>
    </location>
</feature>
<dbReference type="Proteomes" id="UP001595846">
    <property type="component" value="Unassembled WGS sequence"/>
</dbReference>
<dbReference type="GeneID" id="73904054"/>
<accession>A0ABD5NMJ2</accession>